<comment type="subcellular location">
    <subcellularLocation>
        <location evidence="1">Membrane</location>
        <topology evidence="1">Lipid-anchor</topology>
    </subcellularLocation>
</comment>
<evidence type="ECO:0000313" key="11">
    <source>
        <dbReference type="Proteomes" id="UP000215596"/>
    </source>
</evidence>
<keyword evidence="4" id="KW-0732">Signal</keyword>
<dbReference type="Gene3D" id="3.30.300.210">
    <property type="entry name" value="Nutrient germinant receptor protein C, domain 3"/>
    <property type="match status" value="1"/>
</dbReference>
<dbReference type="Proteomes" id="UP000215596">
    <property type="component" value="Unassembled WGS sequence"/>
</dbReference>
<dbReference type="Pfam" id="PF25198">
    <property type="entry name" value="Spore_GerAC_N"/>
    <property type="match status" value="1"/>
</dbReference>
<evidence type="ECO:0000256" key="4">
    <source>
        <dbReference type="ARBA" id="ARBA00022729"/>
    </source>
</evidence>
<feature type="domain" description="Spore germination protein N-terminal" evidence="9">
    <location>
        <begin position="30"/>
        <end position="207"/>
    </location>
</feature>
<dbReference type="OrthoDB" id="9816067at2"/>
<dbReference type="GO" id="GO:0009847">
    <property type="term" value="P:spore germination"/>
    <property type="evidence" value="ECO:0007669"/>
    <property type="project" value="InterPro"/>
</dbReference>
<dbReference type="GO" id="GO:0016020">
    <property type="term" value="C:membrane"/>
    <property type="evidence" value="ECO:0007669"/>
    <property type="project" value="UniProtKB-SubCell"/>
</dbReference>
<keyword evidence="6" id="KW-0564">Palmitate</keyword>
<feature type="domain" description="Spore germination GerAC-like C-terminal" evidence="8">
    <location>
        <begin position="235"/>
        <end position="402"/>
    </location>
</feature>
<evidence type="ECO:0000313" key="10">
    <source>
        <dbReference type="EMBL" id="PAD75267.1"/>
    </source>
</evidence>
<dbReference type="InterPro" id="IPR038501">
    <property type="entry name" value="Spore_GerAC_C_sf"/>
</dbReference>
<gene>
    <name evidence="10" type="ORF">CHH67_15460</name>
</gene>
<reference evidence="10 11" key="1">
    <citation type="submission" date="2017-07" db="EMBL/GenBank/DDBJ databases">
        <title>Isolation and whole genome analysis of endospore-forming bacteria from heroin.</title>
        <authorList>
            <person name="Kalinowski J."/>
            <person name="Ahrens B."/>
            <person name="Al-Dilaimi A."/>
            <person name="Winkler A."/>
            <person name="Wibberg D."/>
            <person name="Schleenbecker U."/>
            <person name="Ruckert C."/>
            <person name="Wolfel R."/>
            <person name="Grass G."/>
        </authorList>
    </citation>
    <scope>NUCLEOTIDE SEQUENCE [LARGE SCALE GENOMIC DNA]</scope>
    <source>
        <strain evidence="10 11">7537-G1</strain>
    </source>
</reference>
<evidence type="ECO:0000256" key="5">
    <source>
        <dbReference type="ARBA" id="ARBA00023136"/>
    </source>
</evidence>
<evidence type="ECO:0000256" key="6">
    <source>
        <dbReference type="ARBA" id="ARBA00023139"/>
    </source>
</evidence>
<dbReference type="PANTHER" id="PTHR35789:SF1">
    <property type="entry name" value="SPORE GERMINATION PROTEIN B3"/>
    <property type="match status" value="1"/>
</dbReference>
<comment type="similarity">
    <text evidence="2">Belongs to the GerABKC lipoprotein family.</text>
</comment>
<dbReference type="NCBIfam" id="TIGR02887">
    <property type="entry name" value="spore_ger_x_C"/>
    <property type="match status" value="1"/>
</dbReference>
<dbReference type="EMBL" id="NPBY01000046">
    <property type="protein sequence ID" value="PAD75267.1"/>
    <property type="molecule type" value="Genomic_DNA"/>
</dbReference>
<evidence type="ECO:0000256" key="7">
    <source>
        <dbReference type="ARBA" id="ARBA00023288"/>
    </source>
</evidence>
<dbReference type="PROSITE" id="PS51257">
    <property type="entry name" value="PROKAR_LIPOPROTEIN"/>
    <property type="match status" value="1"/>
</dbReference>
<dbReference type="InterPro" id="IPR008844">
    <property type="entry name" value="Spore_GerAC-like"/>
</dbReference>
<comment type="caution">
    <text evidence="10">The sequence shown here is derived from an EMBL/GenBank/DDBJ whole genome shotgun (WGS) entry which is preliminary data.</text>
</comment>
<protein>
    <recommendedName>
        <fullName evidence="12">Ger(X)C family spore germination protein</fullName>
    </recommendedName>
</protein>
<dbReference type="PANTHER" id="PTHR35789">
    <property type="entry name" value="SPORE GERMINATION PROTEIN B3"/>
    <property type="match status" value="1"/>
</dbReference>
<evidence type="ECO:0000259" key="8">
    <source>
        <dbReference type="Pfam" id="PF05504"/>
    </source>
</evidence>
<keyword evidence="3" id="KW-0309">Germination</keyword>
<keyword evidence="5" id="KW-0472">Membrane</keyword>
<organism evidence="10 11">
    <name type="scientific">Paenibacillus campinasensis</name>
    <dbReference type="NCBI Taxonomy" id="66347"/>
    <lineage>
        <taxon>Bacteria</taxon>
        <taxon>Bacillati</taxon>
        <taxon>Bacillota</taxon>
        <taxon>Bacilli</taxon>
        <taxon>Bacillales</taxon>
        <taxon>Paenibacillaceae</taxon>
        <taxon>Paenibacillus</taxon>
    </lineage>
</organism>
<evidence type="ECO:0000259" key="9">
    <source>
        <dbReference type="Pfam" id="PF25198"/>
    </source>
</evidence>
<evidence type="ECO:0000256" key="2">
    <source>
        <dbReference type="ARBA" id="ARBA00007886"/>
    </source>
</evidence>
<sequence length="413" mass="46141">MKKGVVYMRRLAVLYLFLLLMVILTGCWNRTELNEIGLISALGIDRGENGWIVSYQLINPSTISSNAAGGGMSGGAGAPVHVFSSEGPTLREAIDVSYTETPRRLYFPHADVLILGKEAASKGIRDIIDFYWRNPNLRENVNVLVTNGLASEMLKQLIPPERLPGSAIANISRQTAKFNNNYPSIKMFELTRSLVSESHAAGVPQIELVEEFSSNKVESMDQLNKTSTPTKLRITGLAAFQKDRWIGLLTQDESFGISWLTDKVQFSTLSFPCPGENEPGLLSYQTNAANTKVKLMKEGDEYTFKVSVDVKGRVTETSCPTDLSNLSNLHAAEKEIQEVIKQHMLQGWEACKRLHVDLPHFADYIHRKYPEEWSQIKERWETEGIPSTRLVLQVTASISQTGMSQKAFEPDEN</sequence>
<name>A0A268EQ70_9BACL</name>
<dbReference type="InterPro" id="IPR057336">
    <property type="entry name" value="GerAC_N"/>
</dbReference>
<dbReference type="AlphaFoldDB" id="A0A268EQ70"/>
<dbReference type="InterPro" id="IPR046953">
    <property type="entry name" value="Spore_GerAC-like_C"/>
</dbReference>
<proteinExistence type="inferred from homology"/>
<dbReference type="Pfam" id="PF05504">
    <property type="entry name" value="Spore_GerAC"/>
    <property type="match status" value="1"/>
</dbReference>
<evidence type="ECO:0008006" key="12">
    <source>
        <dbReference type="Google" id="ProtNLM"/>
    </source>
</evidence>
<accession>A0A268EQ70</accession>
<evidence type="ECO:0000256" key="1">
    <source>
        <dbReference type="ARBA" id="ARBA00004635"/>
    </source>
</evidence>
<keyword evidence="7" id="KW-0449">Lipoprotein</keyword>
<evidence type="ECO:0000256" key="3">
    <source>
        <dbReference type="ARBA" id="ARBA00022544"/>
    </source>
</evidence>